<evidence type="ECO:0000256" key="13">
    <source>
        <dbReference type="RuleBase" id="RU004165"/>
    </source>
</evidence>
<dbReference type="PANTHER" id="PTHR11441:SF0">
    <property type="entry name" value="THYMIDINE KINASE, CYTOSOLIC"/>
    <property type="match status" value="1"/>
</dbReference>
<dbReference type="Gene3D" id="3.30.60.20">
    <property type="match status" value="1"/>
</dbReference>
<evidence type="ECO:0000256" key="8">
    <source>
        <dbReference type="ARBA" id="ARBA00022840"/>
    </source>
</evidence>
<name>A0A5D3YNG1_9BACT</name>
<dbReference type="RefSeq" id="WP_148897899.1">
    <property type="nucleotide sequence ID" value="NZ_VNHY01000001.1"/>
</dbReference>
<dbReference type="GO" id="GO:0071897">
    <property type="term" value="P:DNA biosynthetic process"/>
    <property type="evidence" value="ECO:0007669"/>
    <property type="project" value="UniProtKB-KW"/>
</dbReference>
<comment type="caution">
    <text evidence="15">The sequence shown here is derived from an EMBL/GenBank/DDBJ whole genome shotgun (WGS) entry which is preliminary data.</text>
</comment>
<dbReference type="GO" id="GO:0004797">
    <property type="term" value="F:thymidine kinase activity"/>
    <property type="evidence" value="ECO:0007669"/>
    <property type="project" value="UniProtKB-UniRule"/>
</dbReference>
<evidence type="ECO:0000256" key="5">
    <source>
        <dbReference type="ARBA" id="ARBA00022679"/>
    </source>
</evidence>
<reference evidence="15 16" key="1">
    <citation type="submission" date="2019-07" db="EMBL/GenBank/DDBJ databases">
        <title>Genomic Encyclopedia of Archaeal and Bacterial Type Strains, Phase II (KMG-II): from individual species to whole genera.</title>
        <authorList>
            <person name="Goeker M."/>
        </authorList>
    </citation>
    <scope>NUCLEOTIDE SEQUENCE [LARGE SCALE GENOMIC DNA]</scope>
    <source>
        <strain evidence="15 16">DSM 21935</strain>
    </source>
</reference>
<feature type="region of interest" description="Disordered" evidence="14">
    <location>
        <begin position="180"/>
        <end position="214"/>
    </location>
</feature>
<evidence type="ECO:0000256" key="6">
    <source>
        <dbReference type="ARBA" id="ARBA00022741"/>
    </source>
</evidence>
<dbReference type="FunFam" id="3.40.50.300:FF:000384">
    <property type="entry name" value="Thymidine kinase"/>
    <property type="match status" value="1"/>
</dbReference>
<dbReference type="GO" id="GO:0005829">
    <property type="term" value="C:cytosol"/>
    <property type="evidence" value="ECO:0007669"/>
    <property type="project" value="TreeGrafter"/>
</dbReference>
<evidence type="ECO:0000256" key="11">
    <source>
        <dbReference type="PIRSR" id="PIRSR035805-2"/>
    </source>
</evidence>
<comment type="caution">
    <text evidence="9">Lacks conserved residue(s) required for the propagation of feature annotation.</text>
</comment>
<dbReference type="SUPFAM" id="SSF52540">
    <property type="entry name" value="P-loop containing nucleoside triphosphate hydrolases"/>
    <property type="match status" value="1"/>
</dbReference>
<protein>
    <recommendedName>
        <fullName evidence="2 9">Thymidine kinase</fullName>
        <ecNumber evidence="2 9">2.7.1.21</ecNumber>
    </recommendedName>
</protein>
<comment type="subunit">
    <text evidence="9">Homotetramer.</text>
</comment>
<evidence type="ECO:0000256" key="9">
    <source>
        <dbReference type="HAMAP-Rule" id="MF_00124"/>
    </source>
</evidence>
<keyword evidence="8 9" id="KW-0067">ATP-binding</keyword>
<organism evidence="15 16">
    <name type="scientific">Fodinibius salinus</name>
    <dbReference type="NCBI Taxonomy" id="860790"/>
    <lineage>
        <taxon>Bacteria</taxon>
        <taxon>Pseudomonadati</taxon>
        <taxon>Balneolota</taxon>
        <taxon>Balneolia</taxon>
        <taxon>Balneolales</taxon>
        <taxon>Balneolaceae</taxon>
        <taxon>Fodinibius</taxon>
    </lineage>
</organism>
<keyword evidence="4 9" id="KW-0237">DNA synthesis</keyword>
<keyword evidence="6 9" id="KW-0547">Nucleotide-binding</keyword>
<dbReference type="NCBIfam" id="NF003296">
    <property type="entry name" value="PRK04296.1-1"/>
    <property type="match status" value="1"/>
</dbReference>
<feature type="compositionally biased region" description="Polar residues" evidence="14">
    <location>
        <begin position="204"/>
        <end position="214"/>
    </location>
</feature>
<dbReference type="SUPFAM" id="SSF57716">
    <property type="entry name" value="Glucocorticoid receptor-like (DNA-binding domain)"/>
    <property type="match status" value="1"/>
</dbReference>
<dbReference type="EC" id="2.7.1.21" evidence="2 9"/>
<evidence type="ECO:0000256" key="4">
    <source>
        <dbReference type="ARBA" id="ARBA00022634"/>
    </source>
</evidence>
<dbReference type="Proteomes" id="UP000324595">
    <property type="component" value="Unassembled WGS sequence"/>
</dbReference>
<dbReference type="HAMAP" id="MF_00124">
    <property type="entry name" value="Thymidine_kinase"/>
    <property type="match status" value="1"/>
</dbReference>
<accession>A0A5D3YNG1</accession>
<evidence type="ECO:0000256" key="2">
    <source>
        <dbReference type="ARBA" id="ARBA00012118"/>
    </source>
</evidence>
<evidence type="ECO:0000313" key="16">
    <source>
        <dbReference type="Proteomes" id="UP000324595"/>
    </source>
</evidence>
<dbReference type="Pfam" id="PF00265">
    <property type="entry name" value="TK"/>
    <property type="match status" value="1"/>
</dbReference>
<dbReference type="PIRSF" id="PIRSF035805">
    <property type="entry name" value="TK_cell"/>
    <property type="match status" value="1"/>
</dbReference>
<keyword evidence="5 9" id="KW-0808">Transferase</keyword>
<dbReference type="AlphaFoldDB" id="A0A5D3YNG1"/>
<dbReference type="GO" id="GO:0005524">
    <property type="term" value="F:ATP binding"/>
    <property type="evidence" value="ECO:0007669"/>
    <property type="project" value="UniProtKB-UniRule"/>
</dbReference>
<feature type="binding site" evidence="9">
    <location>
        <begin position="20"/>
        <end position="27"/>
    </location>
    <ligand>
        <name>ATP</name>
        <dbReference type="ChEBI" id="CHEBI:30616"/>
    </ligand>
</feature>
<dbReference type="OrthoDB" id="9781579at2"/>
<evidence type="ECO:0000313" key="15">
    <source>
        <dbReference type="EMBL" id="TYP95222.1"/>
    </source>
</evidence>
<feature type="binding site" evidence="11">
    <location>
        <position position="177"/>
    </location>
    <ligand>
        <name>substrate</name>
    </ligand>
</feature>
<dbReference type="PANTHER" id="PTHR11441">
    <property type="entry name" value="THYMIDINE KINASE"/>
    <property type="match status" value="1"/>
</dbReference>
<feature type="binding site" evidence="11">
    <location>
        <begin position="169"/>
        <end position="172"/>
    </location>
    <ligand>
        <name>substrate</name>
    </ligand>
</feature>
<sequence length="214" mass="23933">MLNEPSLVPQKVGWIEVICGGMFSGKTEELIRRAKRAHIAGQSVVVVKPKVDNRYDEEDVVSHNQNVLPGLMVDTADQIVLLTGEAEVICIDEAQFFNQQLMNVANTLANDGKRVIVAGLDMDFEGKPFEPMPQMLAIAEYVTKLHAVCAESGTMAHYSQRVVQNDDRVLVGETDAYEPRSRHCYRPPVDKRRGQPITPMSEIEQPTKNQEIDD</sequence>
<dbReference type="GO" id="GO:0046104">
    <property type="term" value="P:thymidine metabolic process"/>
    <property type="evidence" value="ECO:0007669"/>
    <property type="project" value="TreeGrafter"/>
</dbReference>
<keyword evidence="3 9" id="KW-0963">Cytoplasm</keyword>
<evidence type="ECO:0000256" key="12">
    <source>
        <dbReference type="RuleBase" id="RU000544"/>
    </source>
</evidence>
<evidence type="ECO:0000256" key="14">
    <source>
        <dbReference type="SAM" id="MobiDB-lite"/>
    </source>
</evidence>
<comment type="catalytic activity">
    <reaction evidence="9 12">
        <text>thymidine + ATP = dTMP + ADP + H(+)</text>
        <dbReference type="Rhea" id="RHEA:19129"/>
        <dbReference type="ChEBI" id="CHEBI:15378"/>
        <dbReference type="ChEBI" id="CHEBI:17748"/>
        <dbReference type="ChEBI" id="CHEBI:30616"/>
        <dbReference type="ChEBI" id="CHEBI:63528"/>
        <dbReference type="ChEBI" id="CHEBI:456216"/>
        <dbReference type="EC" id="2.7.1.21"/>
    </reaction>
</comment>
<dbReference type="InterPro" id="IPR001267">
    <property type="entry name" value="Thymidine_kinase"/>
</dbReference>
<keyword evidence="16" id="KW-1185">Reference proteome</keyword>
<evidence type="ECO:0000256" key="3">
    <source>
        <dbReference type="ARBA" id="ARBA00022490"/>
    </source>
</evidence>
<keyword evidence="7 9" id="KW-0418">Kinase</keyword>
<dbReference type="Gene3D" id="3.40.50.300">
    <property type="entry name" value="P-loop containing nucleotide triphosphate hydrolases"/>
    <property type="match status" value="1"/>
</dbReference>
<proteinExistence type="inferred from homology"/>
<comment type="subcellular location">
    <subcellularLocation>
        <location evidence="9">Cytoplasm</location>
    </subcellularLocation>
</comment>
<gene>
    <name evidence="9" type="primary">tdk</name>
    <name evidence="15" type="ORF">LX73_0518</name>
</gene>
<feature type="binding site" evidence="9">
    <location>
        <begin position="92"/>
        <end position="95"/>
    </location>
    <ligand>
        <name>ATP</name>
        <dbReference type="ChEBI" id="CHEBI:30616"/>
    </ligand>
</feature>
<comment type="similarity">
    <text evidence="1 9 13">Belongs to the thymidine kinase family.</text>
</comment>
<evidence type="ECO:0000256" key="1">
    <source>
        <dbReference type="ARBA" id="ARBA00007587"/>
    </source>
</evidence>
<dbReference type="EMBL" id="VNHY01000001">
    <property type="protein sequence ID" value="TYP95222.1"/>
    <property type="molecule type" value="Genomic_DNA"/>
</dbReference>
<evidence type="ECO:0000256" key="7">
    <source>
        <dbReference type="ARBA" id="ARBA00022777"/>
    </source>
</evidence>
<evidence type="ECO:0000256" key="10">
    <source>
        <dbReference type="PIRSR" id="PIRSR035805-1"/>
    </source>
</evidence>
<feature type="active site" description="Proton acceptor" evidence="9 10">
    <location>
        <position position="93"/>
    </location>
</feature>
<dbReference type="InterPro" id="IPR027417">
    <property type="entry name" value="P-loop_NTPase"/>
</dbReference>